<sequence length="171" mass="19391">MLQAFRPLVMFFVVLYASAAFSVVDIHEFDSAEQEARYQQLVHELRCPKCQNQNLNGSDSQIAKDLRREVYRLLKEGKSDSEIKDFMVARYGDFVLYKPRLQSNTYVLWFAPVAILLIGAVVVSLIIFGRRPKPSQPSTSTSPSSESNELSSDEQARLKAMLENPELNGKD</sequence>
<evidence type="ECO:0000256" key="3">
    <source>
        <dbReference type="ARBA" id="ARBA00022723"/>
    </source>
</evidence>
<feature type="domain" description="CcmH/CycL/Ccl2/NrfF N-terminal" evidence="9">
    <location>
        <begin position="11"/>
        <end position="162"/>
    </location>
</feature>
<comment type="similarity">
    <text evidence="1 7">Belongs to the CcmH/CycL/Ccl2/NrfF family.</text>
</comment>
<dbReference type="EMBL" id="BAABWN010000007">
    <property type="protein sequence ID" value="GAA6168523.1"/>
    <property type="molecule type" value="Genomic_DNA"/>
</dbReference>
<evidence type="ECO:0000313" key="10">
    <source>
        <dbReference type="EMBL" id="GAA6168523.1"/>
    </source>
</evidence>
<dbReference type="PANTHER" id="PTHR47870">
    <property type="entry name" value="CYTOCHROME C-TYPE BIOGENESIS PROTEIN CCMH"/>
    <property type="match status" value="1"/>
</dbReference>
<dbReference type="RefSeq" id="WP_233089233.1">
    <property type="nucleotide sequence ID" value="NZ_BAABWN010000007.1"/>
</dbReference>
<name>A0ABQ0AA51_9GAMM</name>
<keyword evidence="6 7" id="KW-0408">Iron</keyword>
<comment type="caution">
    <text evidence="10">The sequence shown here is derived from an EMBL/GenBank/DDBJ whole genome shotgun (WGS) entry which is preliminary data.</text>
</comment>
<keyword evidence="5" id="KW-0201">Cytochrome c-type biogenesis</keyword>
<feature type="region of interest" description="Disordered" evidence="8">
    <location>
        <begin position="132"/>
        <end position="171"/>
    </location>
</feature>
<feature type="signal peptide" evidence="7">
    <location>
        <begin position="1"/>
        <end position="22"/>
    </location>
</feature>
<feature type="chain" id="PRO_5044964050" description="Cytochrome c-type biogenesis protein" evidence="7">
    <location>
        <begin position="23"/>
        <end position="171"/>
    </location>
</feature>
<dbReference type="InterPro" id="IPR005616">
    <property type="entry name" value="CcmH/CycL/Ccl2/NrfF_N"/>
</dbReference>
<reference evidence="10 11" key="1">
    <citation type="submission" date="2024-04" db="EMBL/GenBank/DDBJ databases">
        <title>Draft genome sequence of Sessilibacter corallicola NBRC 116591.</title>
        <authorList>
            <person name="Miyakawa T."/>
            <person name="Kusuya Y."/>
            <person name="Miura T."/>
        </authorList>
    </citation>
    <scope>NUCLEOTIDE SEQUENCE [LARGE SCALE GENOMIC DNA]</scope>
    <source>
        <strain evidence="10 11">KU-00831-HH</strain>
    </source>
</reference>
<proteinExistence type="inferred from homology"/>
<dbReference type="InterPro" id="IPR038297">
    <property type="entry name" value="CcmH/CycL/NrfF/Ccl2_sf"/>
</dbReference>
<evidence type="ECO:0000256" key="2">
    <source>
        <dbReference type="ARBA" id="ARBA00022617"/>
    </source>
</evidence>
<dbReference type="Gene3D" id="1.10.8.640">
    <property type="entry name" value="Cytochrome C biogenesis protein"/>
    <property type="match status" value="1"/>
</dbReference>
<evidence type="ECO:0000256" key="7">
    <source>
        <dbReference type="RuleBase" id="RU364112"/>
    </source>
</evidence>
<keyword evidence="7" id="KW-1133">Transmembrane helix</keyword>
<evidence type="ECO:0000256" key="8">
    <source>
        <dbReference type="SAM" id="MobiDB-lite"/>
    </source>
</evidence>
<organism evidence="10 11">
    <name type="scientific">Sessilibacter corallicola</name>
    <dbReference type="NCBI Taxonomy" id="2904075"/>
    <lineage>
        <taxon>Bacteria</taxon>
        <taxon>Pseudomonadati</taxon>
        <taxon>Pseudomonadota</taxon>
        <taxon>Gammaproteobacteria</taxon>
        <taxon>Cellvibrionales</taxon>
        <taxon>Cellvibrionaceae</taxon>
        <taxon>Sessilibacter</taxon>
    </lineage>
</organism>
<evidence type="ECO:0000259" key="9">
    <source>
        <dbReference type="Pfam" id="PF03918"/>
    </source>
</evidence>
<dbReference type="InterPro" id="IPR051263">
    <property type="entry name" value="C-type_cytochrome_biogenesis"/>
</dbReference>
<evidence type="ECO:0000256" key="5">
    <source>
        <dbReference type="ARBA" id="ARBA00022748"/>
    </source>
</evidence>
<dbReference type="PANTHER" id="PTHR47870:SF1">
    <property type="entry name" value="CYTOCHROME C-TYPE BIOGENESIS PROTEIN CCMH"/>
    <property type="match status" value="1"/>
</dbReference>
<dbReference type="Proteomes" id="UP001465153">
    <property type="component" value="Unassembled WGS sequence"/>
</dbReference>
<protein>
    <recommendedName>
        <fullName evidence="7">Cytochrome c-type biogenesis protein</fullName>
    </recommendedName>
</protein>
<dbReference type="Pfam" id="PF03918">
    <property type="entry name" value="CcmH"/>
    <property type="match status" value="1"/>
</dbReference>
<evidence type="ECO:0000256" key="6">
    <source>
        <dbReference type="ARBA" id="ARBA00023004"/>
    </source>
</evidence>
<keyword evidence="4 7" id="KW-0732">Signal</keyword>
<keyword evidence="7" id="KW-0812">Transmembrane</keyword>
<evidence type="ECO:0000256" key="1">
    <source>
        <dbReference type="ARBA" id="ARBA00010342"/>
    </source>
</evidence>
<evidence type="ECO:0000313" key="11">
    <source>
        <dbReference type="Proteomes" id="UP001465153"/>
    </source>
</evidence>
<feature type="transmembrane region" description="Helical" evidence="7">
    <location>
        <begin position="106"/>
        <end position="128"/>
    </location>
</feature>
<evidence type="ECO:0000256" key="4">
    <source>
        <dbReference type="ARBA" id="ARBA00022729"/>
    </source>
</evidence>
<keyword evidence="2 7" id="KW-0349">Heme</keyword>
<keyword evidence="3 7" id="KW-0479">Metal-binding</keyword>
<comment type="function">
    <text evidence="7">Possible subunit of a heme lyase.</text>
</comment>
<dbReference type="CDD" id="cd16378">
    <property type="entry name" value="CcmH_N"/>
    <property type="match status" value="1"/>
</dbReference>
<keyword evidence="7" id="KW-0472">Membrane</keyword>
<feature type="compositionally biased region" description="Low complexity" evidence="8">
    <location>
        <begin position="136"/>
        <end position="150"/>
    </location>
</feature>
<keyword evidence="11" id="KW-1185">Reference proteome</keyword>
<gene>
    <name evidence="10" type="ORF">NBRC116591_23340</name>
</gene>
<accession>A0ABQ0AA51</accession>